<dbReference type="GO" id="GO:0016020">
    <property type="term" value="C:membrane"/>
    <property type="evidence" value="ECO:0007669"/>
    <property type="project" value="UniProtKB-SubCell"/>
</dbReference>
<dbReference type="OrthoDB" id="5982228at2759"/>
<proteinExistence type="predicted"/>
<feature type="transmembrane region" description="Helical" evidence="6">
    <location>
        <begin position="239"/>
        <end position="263"/>
    </location>
</feature>
<feature type="transmembrane region" description="Helical" evidence="6">
    <location>
        <begin position="362"/>
        <end position="383"/>
    </location>
</feature>
<evidence type="ECO:0000256" key="5">
    <source>
        <dbReference type="SAM" id="MobiDB-lite"/>
    </source>
</evidence>
<dbReference type="Proteomes" id="UP000059188">
    <property type="component" value="Unassembled WGS sequence"/>
</dbReference>
<feature type="transmembrane region" description="Helical" evidence="6">
    <location>
        <begin position="212"/>
        <end position="233"/>
    </location>
</feature>
<gene>
    <name evidence="7" type="ORF">RSOLAG1IB_00188</name>
</gene>
<accession>A0A0B7F649</accession>
<keyword evidence="8" id="KW-1185">Reference proteome</keyword>
<evidence type="ECO:0000256" key="2">
    <source>
        <dbReference type="ARBA" id="ARBA00022692"/>
    </source>
</evidence>
<keyword evidence="3 6" id="KW-1133">Transmembrane helix</keyword>
<feature type="transmembrane region" description="Helical" evidence="6">
    <location>
        <begin position="86"/>
        <end position="105"/>
    </location>
</feature>
<name>A0A0B7F649_THACB</name>
<dbReference type="InterPro" id="IPR002293">
    <property type="entry name" value="AA/rel_permease1"/>
</dbReference>
<keyword evidence="4 6" id="KW-0472">Membrane</keyword>
<dbReference type="InterPro" id="IPR050598">
    <property type="entry name" value="AminoAcid_Transporter"/>
</dbReference>
<dbReference type="AlphaFoldDB" id="A0A0B7F649"/>
<dbReference type="Pfam" id="PF13520">
    <property type="entry name" value="AA_permease_2"/>
    <property type="match status" value="1"/>
</dbReference>
<feature type="compositionally biased region" description="Low complexity" evidence="5">
    <location>
        <begin position="1"/>
        <end position="17"/>
    </location>
</feature>
<dbReference type="GO" id="GO:0015179">
    <property type="term" value="F:L-amino acid transmembrane transporter activity"/>
    <property type="evidence" value="ECO:0007669"/>
    <property type="project" value="TreeGrafter"/>
</dbReference>
<feature type="transmembrane region" description="Helical" evidence="6">
    <location>
        <begin position="444"/>
        <end position="465"/>
    </location>
</feature>
<reference evidence="7 8" key="1">
    <citation type="submission" date="2014-11" db="EMBL/GenBank/DDBJ databases">
        <authorList>
            <person name="Wibberg Daniel"/>
        </authorList>
    </citation>
    <scope>NUCLEOTIDE SEQUENCE [LARGE SCALE GENOMIC DNA]</scope>
    <source>
        <strain evidence="7">Rhizoctonia solani AG1-IB 7/3/14</strain>
    </source>
</reference>
<protein>
    <submittedName>
        <fullName evidence="7">Y+L amino acid transporter 2</fullName>
    </submittedName>
</protein>
<feature type="transmembrane region" description="Helical" evidence="6">
    <location>
        <begin position="320"/>
        <end position="342"/>
    </location>
</feature>
<sequence length="570" mass="60948">MSSRSRSPRSPGSPMHRSSVDSLRDLELTQGSALSPYRATHLGGLRRSSANSSAISLDFRPELLPLSLSSAGPDREMGGDAPAKTIGLWNGVALVIGLQIGSGIFSSPGVVIANASSVGASLVVWIVGGLLAWTGASSFAELGTMIPLNGGAQAYLAYAYSPLVSYLYTWTAVIVLKPGGNAIILLIFGEYLNRVLFHATNPDAAPDAIPPIAIKLTAVVAVLVIAILCVATPKLGTRTAVFFTVIKFASLIAVAVLGLIHIIRGKASTSLTEAIFAGTSPNPSSYALALYSTLWAYDGWDQTNYVAGEMKNIDRDLPRVIHISMISVMVLFLSANISYFAVLPKVTVERSNTIALDFGRELFGAFGALVFAGVVAISCFGATNGSMFTTARLIYSAAREGYLPSMFGRLHKGMKTPLNAMILQVIITLFYILIGGGFRTMINFVGVAAWTFYFLTGVGLIILRVKEPGLPRPYKAWIITPLIFSGVSLFLLLMPIFAAPLEALAAFAFIVSGVPFYFISMYFQDPNTVPRPIRWIGDKIGGLFGRKAGARAGYMRAATEGEETVEMIQR</sequence>
<evidence type="ECO:0000256" key="3">
    <source>
        <dbReference type="ARBA" id="ARBA00022989"/>
    </source>
</evidence>
<dbReference type="FunFam" id="1.20.1740.10:FF:000042">
    <property type="entry name" value="Similar to amino acid transporter"/>
    <property type="match status" value="1"/>
</dbReference>
<feature type="transmembrane region" description="Helical" evidence="6">
    <location>
        <begin position="503"/>
        <end position="523"/>
    </location>
</feature>
<evidence type="ECO:0000256" key="4">
    <source>
        <dbReference type="ARBA" id="ARBA00023136"/>
    </source>
</evidence>
<feature type="transmembrane region" description="Helical" evidence="6">
    <location>
        <begin position="477"/>
        <end position="497"/>
    </location>
</feature>
<evidence type="ECO:0000256" key="6">
    <source>
        <dbReference type="SAM" id="Phobius"/>
    </source>
</evidence>
<dbReference type="PANTHER" id="PTHR11785">
    <property type="entry name" value="AMINO ACID TRANSPORTER"/>
    <property type="match status" value="1"/>
</dbReference>
<dbReference type="EMBL" id="LN679100">
    <property type="protein sequence ID" value="CEL51653.1"/>
    <property type="molecule type" value="Genomic_DNA"/>
</dbReference>
<comment type="subcellular location">
    <subcellularLocation>
        <location evidence="1">Membrane</location>
        <topology evidence="1">Multi-pass membrane protein</topology>
    </subcellularLocation>
</comment>
<evidence type="ECO:0000313" key="7">
    <source>
        <dbReference type="EMBL" id="CEL51653.1"/>
    </source>
</evidence>
<evidence type="ECO:0000256" key="1">
    <source>
        <dbReference type="ARBA" id="ARBA00004141"/>
    </source>
</evidence>
<dbReference type="PANTHER" id="PTHR11785:SF512">
    <property type="entry name" value="SOBREMESA, ISOFORM B"/>
    <property type="match status" value="1"/>
</dbReference>
<feature type="transmembrane region" description="Helical" evidence="6">
    <location>
        <begin position="111"/>
        <end position="134"/>
    </location>
</feature>
<feature type="transmembrane region" description="Helical" evidence="6">
    <location>
        <begin position="418"/>
        <end position="438"/>
    </location>
</feature>
<organism evidence="7 8">
    <name type="scientific">Thanatephorus cucumeris (strain AG1-IB / isolate 7/3/14)</name>
    <name type="common">Lettuce bottom rot fungus</name>
    <name type="synonym">Rhizoctonia solani</name>
    <dbReference type="NCBI Taxonomy" id="1108050"/>
    <lineage>
        <taxon>Eukaryota</taxon>
        <taxon>Fungi</taxon>
        <taxon>Dikarya</taxon>
        <taxon>Basidiomycota</taxon>
        <taxon>Agaricomycotina</taxon>
        <taxon>Agaricomycetes</taxon>
        <taxon>Cantharellales</taxon>
        <taxon>Ceratobasidiaceae</taxon>
        <taxon>Rhizoctonia</taxon>
        <taxon>Rhizoctonia solani AG-1</taxon>
    </lineage>
</organism>
<dbReference type="Gene3D" id="1.20.1740.10">
    <property type="entry name" value="Amino acid/polyamine transporter I"/>
    <property type="match status" value="1"/>
</dbReference>
<dbReference type="STRING" id="1108050.A0A0B7F649"/>
<keyword evidence="2 6" id="KW-0812">Transmembrane</keyword>
<evidence type="ECO:0000313" key="8">
    <source>
        <dbReference type="Proteomes" id="UP000059188"/>
    </source>
</evidence>
<feature type="region of interest" description="Disordered" evidence="5">
    <location>
        <begin position="1"/>
        <end position="22"/>
    </location>
</feature>